<dbReference type="AlphaFoldDB" id="C3YWA2"/>
<protein>
    <submittedName>
        <fullName evidence="2">Uncharacterized protein</fullName>
    </submittedName>
</protein>
<name>C3YWA2_BRAFL</name>
<reference evidence="2" key="1">
    <citation type="journal article" date="2008" name="Nature">
        <title>The amphioxus genome and the evolution of the chordate karyotype.</title>
        <authorList>
            <consortium name="US DOE Joint Genome Institute (JGI-PGF)"/>
            <person name="Putnam N.H."/>
            <person name="Butts T."/>
            <person name="Ferrier D.E.K."/>
            <person name="Furlong R.F."/>
            <person name="Hellsten U."/>
            <person name="Kawashima T."/>
            <person name="Robinson-Rechavi M."/>
            <person name="Shoguchi E."/>
            <person name="Terry A."/>
            <person name="Yu J.-K."/>
            <person name="Benito-Gutierrez E.L."/>
            <person name="Dubchak I."/>
            <person name="Garcia-Fernandez J."/>
            <person name="Gibson-Brown J.J."/>
            <person name="Grigoriev I.V."/>
            <person name="Horton A.C."/>
            <person name="de Jong P.J."/>
            <person name="Jurka J."/>
            <person name="Kapitonov V.V."/>
            <person name="Kohara Y."/>
            <person name="Kuroki Y."/>
            <person name="Lindquist E."/>
            <person name="Lucas S."/>
            <person name="Osoegawa K."/>
            <person name="Pennacchio L.A."/>
            <person name="Salamov A.A."/>
            <person name="Satou Y."/>
            <person name="Sauka-Spengler T."/>
            <person name="Schmutz J."/>
            <person name="Shin-I T."/>
            <person name="Toyoda A."/>
            <person name="Bronner-Fraser M."/>
            <person name="Fujiyama A."/>
            <person name="Holland L.Z."/>
            <person name="Holland P.W.H."/>
            <person name="Satoh N."/>
            <person name="Rokhsar D.S."/>
        </authorList>
    </citation>
    <scope>NUCLEOTIDE SEQUENCE [LARGE SCALE GENOMIC DNA]</scope>
    <source>
        <strain evidence="2">S238N-H82</strain>
        <tissue evidence="2">Testes</tissue>
    </source>
</reference>
<evidence type="ECO:0000313" key="2">
    <source>
        <dbReference type="EMBL" id="EEN55431.1"/>
    </source>
</evidence>
<organism>
    <name type="scientific">Branchiostoma floridae</name>
    <name type="common">Florida lancelet</name>
    <name type="synonym">Amphioxus</name>
    <dbReference type="NCBI Taxonomy" id="7739"/>
    <lineage>
        <taxon>Eukaryota</taxon>
        <taxon>Metazoa</taxon>
        <taxon>Chordata</taxon>
        <taxon>Cephalochordata</taxon>
        <taxon>Leptocardii</taxon>
        <taxon>Amphioxiformes</taxon>
        <taxon>Branchiostomatidae</taxon>
        <taxon>Branchiostoma</taxon>
    </lineage>
</organism>
<feature type="region of interest" description="Disordered" evidence="1">
    <location>
        <begin position="30"/>
        <end position="52"/>
    </location>
</feature>
<sequence length="122" mass="13440">MARYRIRVLVETGFPPQHTYGRRVSVTDQRTNGQVSQVNDTKGNGADDMPAPGGYMVTRSQEKEAAARQQAFEQTKYIVPQQTMSQAKPRAAKKTPMVGTSYLLVGLSGLRPSVLPMDVDRA</sequence>
<feature type="compositionally biased region" description="Polar residues" evidence="1">
    <location>
        <begin position="30"/>
        <end position="42"/>
    </location>
</feature>
<dbReference type="EMBL" id="GG666560">
    <property type="protein sequence ID" value="EEN55431.1"/>
    <property type="molecule type" value="Genomic_DNA"/>
</dbReference>
<dbReference type="InParanoid" id="C3YWA2"/>
<gene>
    <name evidence="2" type="ORF">BRAFLDRAFT_106562</name>
</gene>
<accession>C3YWA2</accession>
<evidence type="ECO:0000256" key="1">
    <source>
        <dbReference type="SAM" id="MobiDB-lite"/>
    </source>
</evidence>
<proteinExistence type="predicted"/>